<sequence>MKRVKSKQHTKTRLKIVQVISPSAQPLPSNKGGTEKAVYELTEELVRRGHDVTLFAPAGSKSSAKLITYTGTGILTRRGLANFVQRRLPENVDIIHDHSFRSVLGLKNLSIPTVCTIHLPVKQQVRYPVYVSRRARKIMGKNRGYYVYNGINLDEYEYSTQKHDYLLFLGRIIRQKGILEAIDIAEKTGKSLVIAGPVKNPLFFQKEVKPRISKNPNISYVGAVGGKKKQDLLKHAQCLLFPTLWEEPFGFVMIEAMACGTPVLALNNGSVPEVLSDFPHMICSSVDEMIRKVKRPAYPAPSALRKYVDSRFTNARMTKQYLKIYREVIERWDST</sequence>
<dbReference type="CDD" id="cd03802">
    <property type="entry name" value="GT4_AviGT4-like"/>
    <property type="match status" value="1"/>
</dbReference>
<feature type="domain" description="Glycosyltransferase subfamily 4-like N-terminal" evidence="2">
    <location>
        <begin position="32"/>
        <end position="142"/>
    </location>
</feature>
<name>A0ABT9FNN8_9BACL</name>
<dbReference type="PANTHER" id="PTHR12526:SF595">
    <property type="entry name" value="BLL5217 PROTEIN"/>
    <property type="match status" value="1"/>
</dbReference>
<organism evidence="3 4">
    <name type="scientific">Paenibacillus zeirhizosphaerae</name>
    <dbReference type="NCBI Taxonomy" id="2987519"/>
    <lineage>
        <taxon>Bacteria</taxon>
        <taxon>Bacillati</taxon>
        <taxon>Bacillota</taxon>
        <taxon>Bacilli</taxon>
        <taxon>Bacillales</taxon>
        <taxon>Paenibacillaceae</taxon>
        <taxon>Paenibacillus</taxon>
    </lineage>
</organism>
<dbReference type="Proteomes" id="UP001241848">
    <property type="component" value="Unassembled WGS sequence"/>
</dbReference>
<dbReference type="EMBL" id="JAPCKK010000011">
    <property type="protein sequence ID" value="MDP4096344.1"/>
    <property type="molecule type" value="Genomic_DNA"/>
</dbReference>
<dbReference type="RefSeq" id="WP_305753960.1">
    <property type="nucleotide sequence ID" value="NZ_JAPCKK010000011.1"/>
</dbReference>
<evidence type="ECO:0000259" key="1">
    <source>
        <dbReference type="Pfam" id="PF00534"/>
    </source>
</evidence>
<dbReference type="Gene3D" id="3.40.50.2000">
    <property type="entry name" value="Glycogen Phosphorylase B"/>
    <property type="match status" value="2"/>
</dbReference>
<dbReference type="Pfam" id="PF00534">
    <property type="entry name" value="Glycos_transf_1"/>
    <property type="match status" value="1"/>
</dbReference>
<protein>
    <submittedName>
        <fullName evidence="3">Glycosyltransferase family 4 protein</fullName>
    </submittedName>
</protein>
<feature type="domain" description="Glycosyl transferase family 1" evidence="1">
    <location>
        <begin position="161"/>
        <end position="278"/>
    </location>
</feature>
<keyword evidence="4" id="KW-1185">Reference proteome</keyword>
<reference evidence="3 4" key="1">
    <citation type="submission" date="2022-10" db="EMBL/GenBank/DDBJ databases">
        <title>Paenibacillus description and whole genome data of maize root bacterial community.</title>
        <authorList>
            <person name="Marton D."/>
            <person name="Farkas M."/>
            <person name="Cserhati M."/>
        </authorList>
    </citation>
    <scope>NUCLEOTIDE SEQUENCE [LARGE SCALE GENOMIC DNA]</scope>
    <source>
        <strain evidence="3 4">P96</strain>
    </source>
</reference>
<evidence type="ECO:0000313" key="4">
    <source>
        <dbReference type="Proteomes" id="UP001241848"/>
    </source>
</evidence>
<dbReference type="InterPro" id="IPR028098">
    <property type="entry name" value="Glyco_trans_4-like_N"/>
</dbReference>
<proteinExistence type="predicted"/>
<dbReference type="SUPFAM" id="SSF53756">
    <property type="entry name" value="UDP-Glycosyltransferase/glycogen phosphorylase"/>
    <property type="match status" value="1"/>
</dbReference>
<gene>
    <name evidence="3" type="ORF">OIN60_06125</name>
</gene>
<dbReference type="Pfam" id="PF13439">
    <property type="entry name" value="Glyco_transf_4"/>
    <property type="match status" value="1"/>
</dbReference>
<evidence type="ECO:0000259" key="2">
    <source>
        <dbReference type="Pfam" id="PF13439"/>
    </source>
</evidence>
<dbReference type="InterPro" id="IPR001296">
    <property type="entry name" value="Glyco_trans_1"/>
</dbReference>
<accession>A0ABT9FNN8</accession>
<dbReference type="PANTHER" id="PTHR12526">
    <property type="entry name" value="GLYCOSYLTRANSFERASE"/>
    <property type="match status" value="1"/>
</dbReference>
<evidence type="ECO:0000313" key="3">
    <source>
        <dbReference type="EMBL" id="MDP4096344.1"/>
    </source>
</evidence>
<comment type="caution">
    <text evidence="3">The sequence shown here is derived from an EMBL/GenBank/DDBJ whole genome shotgun (WGS) entry which is preliminary data.</text>
</comment>